<feature type="non-terminal residue" evidence="2">
    <location>
        <position position="93"/>
    </location>
</feature>
<accession>A0AAD8E498</accession>
<evidence type="ECO:0000313" key="2">
    <source>
        <dbReference type="EMBL" id="KAJ9576745.1"/>
    </source>
</evidence>
<feature type="region of interest" description="Disordered" evidence="1">
    <location>
        <begin position="72"/>
        <end position="93"/>
    </location>
</feature>
<name>A0AAD8E498_DIPPU</name>
<comment type="caution">
    <text evidence="2">The sequence shown here is derived from an EMBL/GenBank/DDBJ whole genome shotgun (WGS) entry which is preliminary data.</text>
</comment>
<keyword evidence="3" id="KW-1185">Reference proteome</keyword>
<feature type="non-terminal residue" evidence="2">
    <location>
        <position position="1"/>
    </location>
</feature>
<evidence type="ECO:0000313" key="3">
    <source>
        <dbReference type="Proteomes" id="UP001233999"/>
    </source>
</evidence>
<protein>
    <submittedName>
        <fullName evidence="2">Uncharacterized protein</fullName>
    </submittedName>
</protein>
<sequence>TLNGYFDYLFQNCSIGKHHSHPDDGCMRIFPHQVLSRNWERKHLSHHYAFEAPALVIVICHWRVETVTQLQHTTEEMPMSKKTSKPNFEIPAE</sequence>
<proteinExistence type="predicted"/>
<evidence type="ECO:0000256" key="1">
    <source>
        <dbReference type="SAM" id="MobiDB-lite"/>
    </source>
</evidence>
<dbReference type="AlphaFoldDB" id="A0AAD8E498"/>
<reference evidence="2" key="1">
    <citation type="journal article" date="2023" name="IScience">
        <title>Live-bearing cockroach genome reveals convergent evolutionary mechanisms linked to viviparity in insects and beyond.</title>
        <authorList>
            <person name="Fouks B."/>
            <person name="Harrison M.C."/>
            <person name="Mikhailova A.A."/>
            <person name="Marchal E."/>
            <person name="English S."/>
            <person name="Carruthers M."/>
            <person name="Jennings E.C."/>
            <person name="Chiamaka E.L."/>
            <person name="Frigard R.A."/>
            <person name="Pippel M."/>
            <person name="Attardo G.M."/>
            <person name="Benoit J.B."/>
            <person name="Bornberg-Bauer E."/>
            <person name="Tobe S.S."/>
        </authorList>
    </citation>
    <scope>NUCLEOTIDE SEQUENCE</scope>
    <source>
        <strain evidence="2">Stay&amp;Tobe</strain>
    </source>
</reference>
<dbReference type="Proteomes" id="UP001233999">
    <property type="component" value="Unassembled WGS sequence"/>
</dbReference>
<gene>
    <name evidence="2" type="ORF">L9F63_025359</name>
</gene>
<reference evidence="2" key="2">
    <citation type="submission" date="2023-05" db="EMBL/GenBank/DDBJ databases">
        <authorList>
            <person name="Fouks B."/>
        </authorList>
    </citation>
    <scope>NUCLEOTIDE SEQUENCE</scope>
    <source>
        <strain evidence="2">Stay&amp;Tobe</strain>
        <tissue evidence="2">Testes</tissue>
    </source>
</reference>
<dbReference type="EMBL" id="JASPKZ010009433">
    <property type="protein sequence ID" value="KAJ9576745.1"/>
    <property type="molecule type" value="Genomic_DNA"/>
</dbReference>
<organism evidence="2 3">
    <name type="scientific">Diploptera punctata</name>
    <name type="common">Pacific beetle cockroach</name>
    <dbReference type="NCBI Taxonomy" id="6984"/>
    <lineage>
        <taxon>Eukaryota</taxon>
        <taxon>Metazoa</taxon>
        <taxon>Ecdysozoa</taxon>
        <taxon>Arthropoda</taxon>
        <taxon>Hexapoda</taxon>
        <taxon>Insecta</taxon>
        <taxon>Pterygota</taxon>
        <taxon>Neoptera</taxon>
        <taxon>Polyneoptera</taxon>
        <taxon>Dictyoptera</taxon>
        <taxon>Blattodea</taxon>
        <taxon>Blaberoidea</taxon>
        <taxon>Blaberidae</taxon>
        <taxon>Diplopterinae</taxon>
        <taxon>Diploptera</taxon>
    </lineage>
</organism>